<name>A0A9P1FH97_9DINO</name>
<evidence type="ECO:0000313" key="3">
    <source>
        <dbReference type="EMBL" id="CAL1127227.1"/>
    </source>
</evidence>
<evidence type="ECO:0000313" key="4">
    <source>
        <dbReference type="Proteomes" id="UP001152797"/>
    </source>
</evidence>
<dbReference type="Proteomes" id="UP001152797">
    <property type="component" value="Unassembled WGS sequence"/>
</dbReference>
<protein>
    <submittedName>
        <fullName evidence="2">Uncharacterized protein</fullName>
    </submittedName>
</protein>
<feature type="compositionally biased region" description="Basic and acidic residues" evidence="1">
    <location>
        <begin position="345"/>
        <end position="364"/>
    </location>
</feature>
<dbReference type="EMBL" id="CAMXCT020000102">
    <property type="protein sequence ID" value="CAL1127227.1"/>
    <property type="molecule type" value="Genomic_DNA"/>
</dbReference>
<evidence type="ECO:0000313" key="2">
    <source>
        <dbReference type="EMBL" id="CAI3973852.1"/>
    </source>
</evidence>
<reference evidence="2" key="1">
    <citation type="submission" date="2022-10" db="EMBL/GenBank/DDBJ databases">
        <authorList>
            <person name="Chen Y."/>
            <person name="Dougan E. K."/>
            <person name="Chan C."/>
            <person name="Rhodes N."/>
            <person name="Thang M."/>
        </authorList>
    </citation>
    <scope>NUCLEOTIDE SEQUENCE</scope>
</reference>
<keyword evidence="4" id="KW-1185">Reference proteome</keyword>
<feature type="region of interest" description="Disordered" evidence="1">
    <location>
        <begin position="341"/>
        <end position="364"/>
    </location>
</feature>
<evidence type="ECO:0000256" key="1">
    <source>
        <dbReference type="SAM" id="MobiDB-lite"/>
    </source>
</evidence>
<proteinExistence type="predicted"/>
<dbReference type="AlphaFoldDB" id="A0A9P1FH97"/>
<organism evidence="2">
    <name type="scientific">Cladocopium goreaui</name>
    <dbReference type="NCBI Taxonomy" id="2562237"/>
    <lineage>
        <taxon>Eukaryota</taxon>
        <taxon>Sar</taxon>
        <taxon>Alveolata</taxon>
        <taxon>Dinophyceae</taxon>
        <taxon>Suessiales</taxon>
        <taxon>Symbiodiniaceae</taxon>
        <taxon>Cladocopium</taxon>
    </lineage>
</organism>
<dbReference type="EMBL" id="CAMXCT010000102">
    <property type="protein sequence ID" value="CAI3973852.1"/>
    <property type="molecule type" value="Genomic_DNA"/>
</dbReference>
<comment type="caution">
    <text evidence="2">The sequence shown here is derived from an EMBL/GenBank/DDBJ whole genome shotgun (WGS) entry which is preliminary data.</text>
</comment>
<accession>A0A9P1FH97</accession>
<gene>
    <name evidence="2" type="ORF">C1SCF055_LOCUS2302</name>
</gene>
<reference evidence="3" key="2">
    <citation type="submission" date="2024-04" db="EMBL/GenBank/DDBJ databases">
        <authorList>
            <person name="Chen Y."/>
            <person name="Shah S."/>
            <person name="Dougan E. K."/>
            <person name="Thang M."/>
            <person name="Chan C."/>
        </authorList>
    </citation>
    <scope>NUCLEOTIDE SEQUENCE [LARGE SCALE GENOMIC DNA]</scope>
</reference>
<dbReference type="EMBL" id="CAMXCT030000102">
    <property type="protein sequence ID" value="CAL4761164.1"/>
    <property type="molecule type" value="Genomic_DNA"/>
</dbReference>
<sequence>MAPRSFAAAAMEIPRRGVNAAMEIDAPPSTVDSEMLSDGSFQLLDQLPKITTNDYQMAADVAENHKNAEDAASLTLSGGQPWFKYPPGPASSGQGLGSDTKVLVDFEKVTVDTYSIFNGGKELPLVPAHIRNMLRDFTLGDLRDFLSIFGDLETPTSSAFHRILESYRLAFKNMQHEKILAAEHVKKRDATTIHKLDAGREISEYICEHGKSPWIKQRAEGTCMACGKTGSRMPMTKDMGLTQAVDGITWVQEASMKTAASINMADFCVPLKPPQINQEISYSDLVPNNQRVLLRDQVIEEEVDDPLFSSTNIEDRPPLKQEYRDGQQALFFHPQATKALRLRAQRKEDPPVKKSVEEKMADEE</sequence>